<sequence length="169" mass="19160">MTALSIHRAGVEDAEALVALSKETFTETFGHLYAPEDLASFLESAYDLGKHKRLLADADYAVWLLELGDNTVGYVLAGPCSLPYEKVQETDGEIKRLYILSDYQAGGYGARLMNTALGWLGEKTIWLGVWSENYGAQRFYNRYGFNKVGEYYFEVGEHRDLEFIFRKDS</sequence>
<dbReference type="KEGG" id="ccj:UL81_03415"/>
<dbReference type="STRING" id="161896.UL81_03415"/>
<dbReference type="AlphaFoldDB" id="A0A0F6QV70"/>
<dbReference type="Proteomes" id="UP000033566">
    <property type="component" value="Chromosome"/>
</dbReference>
<evidence type="ECO:0000313" key="4">
    <source>
        <dbReference type="Proteomes" id="UP000033566"/>
    </source>
</evidence>
<organism evidence="3 4">
    <name type="scientific">Corynebacterium camporealensis</name>
    <dbReference type="NCBI Taxonomy" id="161896"/>
    <lineage>
        <taxon>Bacteria</taxon>
        <taxon>Bacillati</taxon>
        <taxon>Actinomycetota</taxon>
        <taxon>Actinomycetes</taxon>
        <taxon>Mycobacteriales</taxon>
        <taxon>Corynebacteriaceae</taxon>
        <taxon>Corynebacterium</taxon>
    </lineage>
</organism>
<proteinExistence type="predicted"/>
<reference evidence="3 4" key="1">
    <citation type="journal article" date="2015" name="Genome Announc.">
        <title>Complete Genome Sequence of Corynebacterium camporealensis DSM 44610, Isolated from the Milk of a Manchega Sheep with Subclinical Mastitis.</title>
        <authorList>
            <person name="Ruckert C."/>
            <person name="Albersmeier A."/>
            <person name="Winkler A."/>
            <person name="Tauch A."/>
        </authorList>
    </citation>
    <scope>NUCLEOTIDE SEQUENCE [LARGE SCALE GENOMIC DNA]</scope>
    <source>
        <strain evidence="3 4">DSM 44610</strain>
    </source>
</reference>
<dbReference type="PROSITE" id="PS51186">
    <property type="entry name" value="GNAT"/>
    <property type="match status" value="1"/>
</dbReference>
<accession>A0A0F6QV70</accession>
<dbReference type="EMBL" id="CP011311">
    <property type="protein sequence ID" value="AKE38662.1"/>
    <property type="molecule type" value="Genomic_DNA"/>
</dbReference>
<dbReference type="RefSeq" id="WP_035106942.1">
    <property type="nucleotide sequence ID" value="NZ_CP011311.1"/>
</dbReference>
<keyword evidence="1 3" id="KW-0808">Transferase</keyword>
<gene>
    <name evidence="3" type="ORF">UL81_03415</name>
</gene>
<dbReference type="PANTHER" id="PTHR43877">
    <property type="entry name" value="AMINOALKYLPHOSPHONATE N-ACETYLTRANSFERASE-RELATED-RELATED"/>
    <property type="match status" value="1"/>
</dbReference>
<dbReference type="Gene3D" id="3.40.630.30">
    <property type="match status" value="1"/>
</dbReference>
<dbReference type="InterPro" id="IPR016181">
    <property type="entry name" value="Acyl_CoA_acyltransferase"/>
</dbReference>
<keyword evidence="2" id="KW-0012">Acyltransferase</keyword>
<dbReference type="OrthoDB" id="143110at2"/>
<dbReference type="GO" id="GO:0016747">
    <property type="term" value="F:acyltransferase activity, transferring groups other than amino-acyl groups"/>
    <property type="evidence" value="ECO:0007669"/>
    <property type="project" value="InterPro"/>
</dbReference>
<dbReference type="HOGENOM" id="CLU_013985_18_0_11"/>
<dbReference type="Pfam" id="PF00583">
    <property type="entry name" value="Acetyltransf_1"/>
    <property type="match status" value="1"/>
</dbReference>
<evidence type="ECO:0000256" key="1">
    <source>
        <dbReference type="ARBA" id="ARBA00022679"/>
    </source>
</evidence>
<protein>
    <submittedName>
        <fullName evidence="3">Acetyltransferase</fullName>
    </submittedName>
</protein>
<dbReference type="PATRIC" id="fig|161896.4.peg.673"/>
<keyword evidence="4" id="KW-1185">Reference proteome</keyword>
<evidence type="ECO:0000256" key="2">
    <source>
        <dbReference type="ARBA" id="ARBA00023315"/>
    </source>
</evidence>
<dbReference type="InterPro" id="IPR050832">
    <property type="entry name" value="Bact_Acetyltransf"/>
</dbReference>
<dbReference type="InterPro" id="IPR000182">
    <property type="entry name" value="GNAT_dom"/>
</dbReference>
<name>A0A0F6QV70_9CORY</name>
<dbReference type="CDD" id="cd04301">
    <property type="entry name" value="NAT_SF"/>
    <property type="match status" value="1"/>
</dbReference>
<dbReference type="SUPFAM" id="SSF55729">
    <property type="entry name" value="Acyl-CoA N-acyltransferases (Nat)"/>
    <property type="match status" value="1"/>
</dbReference>
<evidence type="ECO:0000313" key="3">
    <source>
        <dbReference type="EMBL" id="AKE38662.1"/>
    </source>
</evidence>